<keyword evidence="1" id="KW-0472">Membrane</keyword>
<keyword evidence="1" id="KW-1133">Transmembrane helix</keyword>
<organism evidence="2 3">
    <name type="scientific">Candidatus Yanofskybacteria bacterium RIFCSPLOWO2_12_FULL_43_11b</name>
    <dbReference type="NCBI Taxonomy" id="1802710"/>
    <lineage>
        <taxon>Bacteria</taxon>
        <taxon>Candidatus Yanofskyibacteriota</taxon>
    </lineage>
</organism>
<dbReference type="EMBL" id="MGKY01000010">
    <property type="protein sequence ID" value="OGN33860.1"/>
    <property type="molecule type" value="Genomic_DNA"/>
</dbReference>
<comment type="caution">
    <text evidence="2">The sequence shown here is derived from an EMBL/GenBank/DDBJ whole genome shotgun (WGS) entry which is preliminary data.</text>
</comment>
<dbReference type="Proteomes" id="UP000177745">
    <property type="component" value="Unassembled WGS sequence"/>
</dbReference>
<sequence length="178" mass="20113">MVHECSDCTFVADAGNLLTYFVPREKRDSAGNKPVFVGKFTMTDWAGHSGFYLFKCPDCGDVCVDYPHGYRDNGCLYIRCGRCRFEIILSPGKYKDIYRREQVVSPPTVLQELRGLWKARKQIKDLRRTAGEIEDKHGVKVLVSGEDIRNVSNPVGNVQAVGLFLLFVVTALIFIFLV</sequence>
<accession>A0A1F8H9M4</accession>
<reference evidence="2 3" key="1">
    <citation type="journal article" date="2016" name="Nat. Commun.">
        <title>Thousands of microbial genomes shed light on interconnected biogeochemical processes in an aquifer system.</title>
        <authorList>
            <person name="Anantharaman K."/>
            <person name="Brown C.T."/>
            <person name="Hug L.A."/>
            <person name="Sharon I."/>
            <person name="Castelle C.J."/>
            <person name="Probst A.J."/>
            <person name="Thomas B.C."/>
            <person name="Singh A."/>
            <person name="Wilkins M.J."/>
            <person name="Karaoz U."/>
            <person name="Brodie E.L."/>
            <person name="Williams K.H."/>
            <person name="Hubbard S.S."/>
            <person name="Banfield J.F."/>
        </authorList>
    </citation>
    <scope>NUCLEOTIDE SEQUENCE [LARGE SCALE GENOMIC DNA]</scope>
</reference>
<proteinExistence type="predicted"/>
<name>A0A1F8H9M4_9BACT</name>
<feature type="transmembrane region" description="Helical" evidence="1">
    <location>
        <begin position="158"/>
        <end position="177"/>
    </location>
</feature>
<dbReference type="AlphaFoldDB" id="A0A1F8H9M4"/>
<evidence type="ECO:0000313" key="3">
    <source>
        <dbReference type="Proteomes" id="UP000177745"/>
    </source>
</evidence>
<gene>
    <name evidence="2" type="ORF">A3G51_01995</name>
</gene>
<protein>
    <submittedName>
        <fullName evidence="2">Uncharacterized protein</fullName>
    </submittedName>
</protein>
<evidence type="ECO:0000256" key="1">
    <source>
        <dbReference type="SAM" id="Phobius"/>
    </source>
</evidence>
<keyword evidence="1" id="KW-0812">Transmembrane</keyword>
<evidence type="ECO:0000313" key="2">
    <source>
        <dbReference type="EMBL" id="OGN33860.1"/>
    </source>
</evidence>